<organism evidence="15 16">
    <name type="scientific">Austropuccinia psidii MF-1</name>
    <dbReference type="NCBI Taxonomy" id="1389203"/>
    <lineage>
        <taxon>Eukaryota</taxon>
        <taxon>Fungi</taxon>
        <taxon>Dikarya</taxon>
        <taxon>Basidiomycota</taxon>
        <taxon>Pucciniomycotina</taxon>
        <taxon>Pucciniomycetes</taxon>
        <taxon>Pucciniales</taxon>
        <taxon>Sphaerophragmiaceae</taxon>
        <taxon>Austropuccinia</taxon>
    </lineage>
</organism>
<comment type="caution">
    <text evidence="15">The sequence shown here is derived from an EMBL/GenBank/DDBJ whole genome shotgun (WGS) entry which is preliminary data.</text>
</comment>
<dbReference type="GO" id="GO:0070403">
    <property type="term" value="F:NAD+ binding"/>
    <property type="evidence" value="ECO:0007669"/>
    <property type="project" value="InterPro"/>
</dbReference>
<dbReference type="PIRSF" id="PIRSF000105">
    <property type="entry name" value="HCDH"/>
    <property type="match status" value="1"/>
</dbReference>
<keyword evidence="16" id="KW-1185">Reference proteome</keyword>
<gene>
    <name evidence="15" type="ORF">O181_029734</name>
</gene>
<evidence type="ECO:0000313" key="16">
    <source>
        <dbReference type="Proteomes" id="UP000765509"/>
    </source>
</evidence>
<dbReference type="Pfam" id="PF00725">
    <property type="entry name" value="3HCDH"/>
    <property type="match status" value="1"/>
</dbReference>
<evidence type="ECO:0000256" key="11">
    <source>
        <dbReference type="PIRSR" id="PIRSR000105-1"/>
    </source>
</evidence>
<dbReference type="PANTHER" id="PTHR43561:SF3">
    <property type="entry name" value="HYDROXYACYL-COENZYME A DEHYDROGENASE, MITOCHONDRIAL"/>
    <property type="match status" value="1"/>
</dbReference>
<feature type="site" description="Important for catalytic activity" evidence="11">
    <location>
        <position position="179"/>
    </location>
</feature>
<dbReference type="Proteomes" id="UP000765509">
    <property type="component" value="Unassembled WGS sequence"/>
</dbReference>
<evidence type="ECO:0000256" key="3">
    <source>
        <dbReference type="ARBA" id="ARBA00009463"/>
    </source>
</evidence>
<dbReference type="OrthoDB" id="5958943at2759"/>
<evidence type="ECO:0000256" key="9">
    <source>
        <dbReference type="ARBA" id="ARBA00023128"/>
    </source>
</evidence>
<feature type="binding site" evidence="12">
    <location>
        <position position="78"/>
    </location>
    <ligand>
        <name>CoA</name>
        <dbReference type="ChEBI" id="CHEBI:57287"/>
    </ligand>
</feature>
<evidence type="ECO:0000313" key="15">
    <source>
        <dbReference type="EMBL" id="MBW0490019.1"/>
    </source>
</evidence>
<comment type="catalytic activity">
    <reaction evidence="10">
        <text>a (3S)-3-hydroxyacyl-CoA + NAD(+) = a 3-oxoacyl-CoA + NADH + H(+)</text>
        <dbReference type="Rhea" id="RHEA:22432"/>
        <dbReference type="ChEBI" id="CHEBI:15378"/>
        <dbReference type="ChEBI" id="CHEBI:57318"/>
        <dbReference type="ChEBI" id="CHEBI:57540"/>
        <dbReference type="ChEBI" id="CHEBI:57945"/>
        <dbReference type="ChEBI" id="CHEBI:90726"/>
        <dbReference type="EC" id="1.1.1.35"/>
    </reaction>
</comment>
<dbReference type="PANTHER" id="PTHR43561">
    <property type="match status" value="1"/>
</dbReference>
<dbReference type="FunFam" id="3.40.50.720:FF:000009">
    <property type="entry name" value="Fatty oxidation complex, alpha subunit"/>
    <property type="match status" value="1"/>
</dbReference>
<evidence type="ECO:0000256" key="1">
    <source>
        <dbReference type="ARBA" id="ARBA00004305"/>
    </source>
</evidence>
<dbReference type="InterPro" id="IPR052242">
    <property type="entry name" value="Mito_3-hydroxyacyl-CoA_DH"/>
</dbReference>
<dbReference type="InterPro" id="IPR008927">
    <property type="entry name" value="6-PGluconate_DH-like_C_sf"/>
</dbReference>
<dbReference type="EC" id="1.1.1.35" evidence="4"/>
<evidence type="ECO:0000256" key="4">
    <source>
        <dbReference type="ARBA" id="ARBA00013000"/>
    </source>
</evidence>
<feature type="binding site" evidence="12">
    <location>
        <position position="85"/>
    </location>
    <ligand>
        <name>CoA</name>
        <dbReference type="ChEBI" id="CHEBI:57287"/>
    </ligand>
</feature>
<feature type="domain" description="3-hydroxyacyl-CoA dehydrogenase NAD binding" evidence="14">
    <location>
        <begin position="34"/>
        <end position="223"/>
    </location>
</feature>
<dbReference type="InterPro" id="IPR006180">
    <property type="entry name" value="3-OHacyl-CoA_DH_CS"/>
</dbReference>
<feature type="domain" description="3-hydroxyacyl-CoA dehydrogenase C-terminal" evidence="13">
    <location>
        <begin position="225"/>
        <end position="327"/>
    </location>
</feature>
<evidence type="ECO:0000256" key="7">
    <source>
        <dbReference type="ARBA" id="ARBA00023027"/>
    </source>
</evidence>
<keyword evidence="8" id="KW-0443">Lipid metabolism</keyword>
<dbReference type="PROSITE" id="PS00067">
    <property type="entry name" value="3HCDH"/>
    <property type="match status" value="1"/>
</dbReference>
<dbReference type="Pfam" id="PF02737">
    <property type="entry name" value="3HCDH_N"/>
    <property type="match status" value="1"/>
</dbReference>
<proteinExistence type="inferred from homology"/>
<dbReference type="EMBL" id="AVOT02010371">
    <property type="protein sequence ID" value="MBW0490019.1"/>
    <property type="molecule type" value="Genomic_DNA"/>
</dbReference>
<dbReference type="GO" id="GO:0003857">
    <property type="term" value="F:(3S)-3-hydroxyacyl-CoA dehydrogenase (NAD+) activity"/>
    <property type="evidence" value="ECO:0007669"/>
    <property type="project" value="UniProtKB-EC"/>
</dbReference>
<dbReference type="AlphaFoldDB" id="A0A9Q3CRG0"/>
<sequence>MLRPSWILRPSKVASLTPSLRHSSTVSDPSRFQKITVIGAGLMGSGIAQVAAQAGISVNLYGLNQKICQDGISIITKSLTRIAKKKFPDQTNQQDQFIESTLSNLQPYTSLDKSVENSPDLIIEAIVENLKTKREIFKELDRLVKSDECLFASNTSSLKIGDIGSALSLKRQENFAGLHFFNPVPQMKLVEIIKTDKTSDKTIERLKGLSKQLAKTSVNCKDTPGFIVNRLLVPYLLEAMRMLERGDASAEDIDTAMKLGAGHPMGPIELSDYVGLDTIKFISDGWRESRVESGEMEESSVKQVKELNRLVKEGKLGKKTNCGYFKY</sequence>
<evidence type="ECO:0000256" key="12">
    <source>
        <dbReference type="PIRSR" id="PIRSR000105-3"/>
    </source>
</evidence>
<dbReference type="GO" id="GO:0005759">
    <property type="term" value="C:mitochondrial matrix"/>
    <property type="evidence" value="ECO:0007669"/>
    <property type="project" value="UniProtKB-SubCell"/>
</dbReference>
<dbReference type="InterPro" id="IPR036291">
    <property type="entry name" value="NAD(P)-bd_dom_sf"/>
</dbReference>
<keyword evidence="9" id="KW-0496">Mitochondrion</keyword>
<reference evidence="15" key="1">
    <citation type="submission" date="2021-03" db="EMBL/GenBank/DDBJ databases">
        <title>Draft genome sequence of rust myrtle Austropuccinia psidii MF-1, a brazilian biotype.</title>
        <authorList>
            <person name="Quecine M.C."/>
            <person name="Pachon D.M.R."/>
            <person name="Bonatelli M.L."/>
            <person name="Correr F.H."/>
            <person name="Franceschini L.M."/>
            <person name="Leite T.F."/>
            <person name="Margarido G.R.A."/>
            <person name="Almeida C.A."/>
            <person name="Ferrarezi J.A."/>
            <person name="Labate C.A."/>
        </authorList>
    </citation>
    <scope>NUCLEOTIDE SEQUENCE</scope>
    <source>
        <strain evidence="15">MF-1</strain>
    </source>
</reference>
<keyword evidence="7" id="KW-0520">NAD</keyword>
<comment type="subcellular location">
    <subcellularLocation>
        <location evidence="1">Mitochondrion matrix</location>
    </subcellularLocation>
</comment>
<dbReference type="SUPFAM" id="SSF48179">
    <property type="entry name" value="6-phosphogluconate dehydrogenase C-terminal domain-like"/>
    <property type="match status" value="1"/>
</dbReference>
<keyword evidence="5" id="KW-0276">Fatty acid metabolism</keyword>
<protein>
    <recommendedName>
        <fullName evidence="4">3-hydroxyacyl-CoA dehydrogenase</fullName>
        <ecNumber evidence="4">1.1.1.35</ecNumber>
    </recommendedName>
</protein>
<keyword evidence="6" id="KW-0560">Oxidoreductase</keyword>
<comment type="pathway">
    <text evidence="2">Lipid metabolism; fatty acid beta-oxidation.</text>
</comment>
<evidence type="ECO:0000256" key="5">
    <source>
        <dbReference type="ARBA" id="ARBA00022832"/>
    </source>
</evidence>
<dbReference type="SUPFAM" id="SSF51735">
    <property type="entry name" value="NAD(P)-binding Rossmann-fold domains"/>
    <property type="match status" value="1"/>
</dbReference>
<evidence type="ECO:0000259" key="14">
    <source>
        <dbReference type="Pfam" id="PF02737"/>
    </source>
</evidence>
<dbReference type="Gene3D" id="1.10.1040.10">
    <property type="entry name" value="N-(1-d-carboxylethyl)-l-norvaline Dehydrogenase, domain 2"/>
    <property type="match status" value="1"/>
</dbReference>
<evidence type="ECO:0000256" key="8">
    <source>
        <dbReference type="ARBA" id="ARBA00023098"/>
    </source>
</evidence>
<dbReference type="GO" id="GO:0006635">
    <property type="term" value="P:fatty acid beta-oxidation"/>
    <property type="evidence" value="ECO:0007669"/>
    <property type="project" value="TreeGrafter"/>
</dbReference>
<feature type="binding site" evidence="12">
    <location>
        <position position="156"/>
    </location>
    <ligand>
        <name>CoA</name>
        <dbReference type="ChEBI" id="CHEBI:57287"/>
    </ligand>
</feature>
<accession>A0A9Q3CRG0</accession>
<evidence type="ECO:0000256" key="6">
    <source>
        <dbReference type="ARBA" id="ARBA00023002"/>
    </source>
</evidence>
<evidence type="ECO:0000259" key="13">
    <source>
        <dbReference type="Pfam" id="PF00725"/>
    </source>
</evidence>
<dbReference type="InterPro" id="IPR022694">
    <property type="entry name" value="3-OHacyl-CoA_DH"/>
</dbReference>
<dbReference type="InterPro" id="IPR006176">
    <property type="entry name" value="3-OHacyl-CoA_DH_NAD-bd"/>
</dbReference>
<dbReference type="Gene3D" id="3.40.50.720">
    <property type="entry name" value="NAD(P)-binding Rossmann-like Domain"/>
    <property type="match status" value="1"/>
</dbReference>
<name>A0A9Q3CRG0_9BASI</name>
<comment type="similarity">
    <text evidence="3">Belongs to the 3-hydroxyacyl-CoA dehydrogenase family.</text>
</comment>
<evidence type="ECO:0000256" key="10">
    <source>
        <dbReference type="ARBA" id="ARBA00049556"/>
    </source>
</evidence>
<dbReference type="InterPro" id="IPR013328">
    <property type="entry name" value="6PGD_dom2"/>
</dbReference>
<dbReference type="InterPro" id="IPR006108">
    <property type="entry name" value="3HC_DH_C"/>
</dbReference>
<evidence type="ECO:0000256" key="2">
    <source>
        <dbReference type="ARBA" id="ARBA00005005"/>
    </source>
</evidence>